<sequence length="103" mass="12144">MIAVLFEANPIPEQQSRYFQLAAELKSELLNIKGFISIERFQSLTTTGKILSLSWWENEEAIIEWKNNMQHQHAQFEGKSTIFSQYHIRVAQVIRDYSLNKRD</sequence>
<reference evidence="2" key="1">
    <citation type="submission" date="2019-02" db="EMBL/GenBank/DDBJ databases">
        <title>Genomic characterization of isolates from hospital effluents in KZN, South Africa.</title>
        <authorList>
            <person name="Ntshobeni N."/>
            <person name="Allam M."/>
            <person name="Ismail A."/>
            <person name="Amoako D."/>
            <person name="Essack S."/>
            <person name="Chenia H."/>
        </authorList>
    </citation>
    <scope>NUCLEOTIDE SEQUENCE</scope>
    <source>
        <strain evidence="2">AFE97_S1</strain>
    </source>
</reference>
<feature type="domain" description="ABM" evidence="1">
    <location>
        <begin position="1"/>
        <end position="75"/>
    </location>
</feature>
<protein>
    <submittedName>
        <fullName evidence="2">Antibiotic biosynthesis monooxygenase</fullName>
    </submittedName>
</protein>
<name>A0A1J0E456_PRORE</name>
<accession>A0A1J0E456</accession>
<dbReference type="Proteomes" id="UP000824410">
    <property type="component" value="Unassembled WGS sequence"/>
</dbReference>
<dbReference type="PANTHER" id="PTHR37811">
    <property type="entry name" value="BLL5343 PROTEIN"/>
    <property type="match status" value="1"/>
</dbReference>
<dbReference type="Gene3D" id="3.30.70.100">
    <property type="match status" value="1"/>
</dbReference>
<dbReference type="PANTHER" id="PTHR37811:SF2">
    <property type="entry name" value="ABM DOMAIN-CONTAINING PROTEIN"/>
    <property type="match status" value="1"/>
</dbReference>
<dbReference type="Pfam" id="PF03992">
    <property type="entry name" value="ABM"/>
    <property type="match status" value="1"/>
</dbReference>
<keyword evidence="2" id="KW-0560">Oxidoreductase</keyword>
<dbReference type="EMBL" id="SHDO01000003">
    <property type="protein sequence ID" value="MBX6978980.1"/>
    <property type="molecule type" value="Genomic_DNA"/>
</dbReference>
<dbReference type="OrthoDB" id="9797060at2"/>
<dbReference type="KEGG" id="prg:RB151_010290"/>
<dbReference type="InterPro" id="IPR011008">
    <property type="entry name" value="Dimeric_a/b-barrel"/>
</dbReference>
<dbReference type="AlphaFoldDB" id="A0A1J0E456"/>
<comment type="caution">
    <text evidence="2">The sequence shown here is derived from an EMBL/GenBank/DDBJ whole genome shotgun (WGS) entry which is preliminary data.</text>
</comment>
<evidence type="ECO:0000313" key="2">
    <source>
        <dbReference type="EMBL" id="MBX6978980.1"/>
    </source>
</evidence>
<dbReference type="InterPro" id="IPR052936">
    <property type="entry name" value="Jasmonate_Hydroxylase-like"/>
</dbReference>
<dbReference type="RefSeq" id="WP_042848413.1">
    <property type="nucleotide sequence ID" value="NZ_ABEXNG020000109.1"/>
</dbReference>
<evidence type="ECO:0000259" key="1">
    <source>
        <dbReference type="Pfam" id="PF03992"/>
    </source>
</evidence>
<dbReference type="SUPFAM" id="SSF54909">
    <property type="entry name" value="Dimeric alpha+beta barrel"/>
    <property type="match status" value="1"/>
</dbReference>
<dbReference type="GO" id="GO:0004497">
    <property type="term" value="F:monooxygenase activity"/>
    <property type="evidence" value="ECO:0007669"/>
    <property type="project" value="UniProtKB-KW"/>
</dbReference>
<evidence type="ECO:0000313" key="3">
    <source>
        <dbReference type="Proteomes" id="UP000824410"/>
    </source>
</evidence>
<proteinExistence type="predicted"/>
<dbReference type="InterPro" id="IPR007138">
    <property type="entry name" value="ABM_dom"/>
</dbReference>
<organism evidence="2 3">
    <name type="scientific">Providencia rettgeri</name>
    <dbReference type="NCBI Taxonomy" id="587"/>
    <lineage>
        <taxon>Bacteria</taxon>
        <taxon>Pseudomonadati</taxon>
        <taxon>Pseudomonadota</taxon>
        <taxon>Gammaproteobacteria</taxon>
        <taxon>Enterobacterales</taxon>
        <taxon>Morganellaceae</taxon>
        <taxon>Providencia</taxon>
    </lineage>
</organism>
<gene>
    <name evidence="2" type="ORF">EX242_01680</name>
</gene>
<keyword evidence="2" id="KW-0503">Monooxygenase</keyword>